<accession>A0A5C6AKT1</accession>
<dbReference type="RefSeq" id="WP_146443636.1">
    <property type="nucleotide sequence ID" value="NZ_SJPR01000001.1"/>
</dbReference>
<name>A0A5C6AKT1_9BACT</name>
<dbReference type="GO" id="GO:0006508">
    <property type="term" value="P:proteolysis"/>
    <property type="evidence" value="ECO:0007669"/>
    <property type="project" value="InterPro"/>
</dbReference>
<evidence type="ECO:0000256" key="2">
    <source>
        <dbReference type="SAM" id="MobiDB-lite"/>
    </source>
</evidence>
<evidence type="ECO:0000313" key="3">
    <source>
        <dbReference type="EMBL" id="TWU00088.1"/>
    </source>
</evidence>
<dbReference type="EMBL" id="SJPR01000001">
    <property type="protein sequence ID" value="TWU00088.1"/>
    <property type="molecule type" value="Genomic_DNA"/>
</dbReference>
<comment type="caution">
    <text evidence="3">The sequence shown here is derived from an EMBL/GenBank/DDBJ whole genome shotgun (WGS) entry which is preliminary data.</text>
</comment>
<keyword evidence="1" id="KW-0732">Signal</keyword>
<protein>
    <submittedName>
        <fullName evidence="3">Glutamyl endopeptidase</fullName>
        <ecNumber evidence="3">3.4.21.19</ecNumber>
    </submittedName>
</protein>
<gene>
    <name evidence="3" type="primary">blaSE</name>
    <name evidence="3" type="ORF">Pla108_10320</name>
</gene>
<dbReference type="SUPFAM" id="SSF50494">
    <property type="entry name" value="Trypsin-like serine proteases"/>
    <property type="match status" value="1"/>
</dbReference>
<dbReference type="InterPro" id="IPR018114">
    <property type="entry name" value="TRYPSIN_HIS"/>
</dbReference>
<dbReference type="Gene3D" id="2.40.10.10">
    <property type="entry name" value="Trypsin-like serine proteases"/>
    <property type="match status" value="2"/>
</dbReference>
<reference evidence="3 4" key="1">
    <citation type="submission" date="2019-02" db="EMBL/GenBank/DDBJ databases">
        <title>Deep-cultivation of Planctomycetes and their phenomic and genomic characterization uncovers novel biology.</title>
        <authorList>
            <person name="Wiegand S."/>
            <person name="Jogler M."/>
            <person name="Boedeker C."/>
            <person name="Pinto D."/>
            <person name="Vollmers J."/>
            <person name="Rivas-Marin E."/>
            <person name="Kohn T."/>
            <person name="Peeters S.H."/>
            <person name="Heuer A."/>
            <person name="Rast P."/>
            <person name="Oberbeckmann S."/>
            <person name="Bunk B."/>
            <person name="Jeske O."/>
            <person name="Meyerdierks A."/>
            <person name="Storesund J.E."/>
            <person name="Kallscheuer N."/>
            <person name="Luecker S."/>
            <person name="Lage O.M."/>
            <person name="Pohl T."/>
            <person name="Merkel B.J."/>
            <person name="Hornburger P."/>
            <person name="Mueller R.-W."/>
            <person name="Bruemmer F."/>
            <person name="Labrenz M."/>
            <person name="Spormann A.M."/>
            <person name="Op Den Camp H."/>
            <person name="Overmann J."/>
            <person name="Amann R."/>
            <person name="Jetten M.S.M."/>
            <person name="Mascher T."/>
            <person name="Medema M.H."/>
            <person name="Devos D.P."/>
            <person name="Kaster A.-K."/>
            <person name="Ovreas L."/>
            <person name="Rohde M."/>
            <person name="Galperin M.Y."/>
            <person name="Jogler C."/>
        </authorList>
    </citation>
    <scope>NUCLEOTIDE SEQUENCE [LARGE SCALE GENOMIC DNA]</scope>
    <source>
        <strain evidence="3 4">Pla108</strain>
    </source>
</reference>
<dbReference type="InterPro" id="IPR009003">
    <property type="entry name" value="Peptidase_S1_PA"/>
</dbReference>
<dbReference type="PANTHER" id="PTHR15462">
    <property type="entry name" value="SERINE PROTEASE"/>
    <property type="match status" value="1"/>
</dbReference>
<dbReference type="OrthoDB" id="3507155at2"/>
<evidence type="ECO:0000313" key="4">
    <source>
        <dbReference type="Proteomes" id="UP000317421"/>
    </source>
</evidence>
<dbReference type="PROSITE" id="PS00134">
    <property type="entry name" value="TRYPSIN_HIS"/>
    <property type="match status" value="1"/>
</dbReference>
<evidence type="ECO:0000256" key="1">
    <source>
        <dbReference type="ARBA" id="ARBA00022729"/>
    </source>
</evidence>
<keyword evidence="4" id="KW-1185">Reference proteome</keyword>
<dbReference type="AlphaFoldDB" id="A0A5C6AKT1"/>
<proteinExistence type="predicted"/>
<organism evidence="3 4">
    <name type="scientific">Botrimarina colliarenosi</name>
    <dbReference type="NCBI Taxonomy" id="2528001"/>
    <lineage>
        <taxon>Bacteria</taxon>
        <taxon>Pseudomonadati</taxon>
        <taxon>Planctomycetota</taxon>
        <taxon>Planctomycetia</taxon>
        <taxon>Pirellulales</taxon>
        <taxon>Lacipirellulaceae</taxon>
        <taxon>Botrimarina</taxon>
    </lineage>
</organism>
<keyword evidence="3" id="KW-0378">Hydrolase</keyword>
<sequence length="332" mass="35659">MAAVELLHYSYEKVNKQAMRMSLTAQALRIAKPFPMPVIELGVAERGGAAARTAKRSKKKSSSEAGGVPVRRAGVSPGLFAGAVVGQAQPLPYQADLTEVVSNYSTFPYSAVGKMFFFAANGDAYVGSAWLVGRKGIITAAHCLYDRDDDDAFYSNMTFAPAYNGAATGQVEVQLDESVIDPRYASEAWPNCLMWDFGAATLSDDLSQQFGYLGYDASGVIEATLVEALGYPAEARPIPRNRNGGADDPETYPFDGSQMWRSVGDYLGVSGDVGGAANEMTGGCSGGPWVEGDVAVGLNSHRYVPHDNRMFSPMFDHDFLALIEWLDERGAL</sequence>
<dbReference type="GO" id="GO:0004252">
    <property type="term" value="F:serine-type endopeptidase activity"/>
    <property type="evidence" value="ECO:0007669"/>
    <property type="project" value="InterPro"/>
</dbReference>
<dbReference type="Proteomes" id="UP000317421">
    <property type="component" value="Unassembled WGS sequence"/>
</dbReference>
<dbReference type="InterPro" id="IPR050966">
    <property type="entry name" value="Glutamyl_endopeptidase"/>
</dbReference>
<dbReference type="InterPro" id="IPR043504">
    <property type="entry name" value="Peptidase_S1_PA_chymotrypsin"/>
</dbReference>
<feature type="region of interest" description="Disordered" evidence="2">
    <location>
        <begin position="51"/>
        <end position="70"/>
    </location>
</feature>
<dbReference type="EC" id="3.4.21.19" evidence="3"/>